<dbReference type="Proteomes" id="UP000826212">
    <property type="component" value="Chromosome"/>
</dbReference>
<accession>A0AC61NE02</accession>
<protein>
    <submittedName>
        <fullName evidence="1">Uncharacterized protein</fullName>
    </submittedName>
</protein>
<reference evidence="1" key="1">
    <citation type="submission" date="2021-08" db="EMBL/GenBank/DDBJ databases">
        <title>Novel anaerobic bacterium isolated from sea squirt in East Sea, Republic of Korea.</title>
        <authorList>
            <person name="Nguyen T.H."/>
            <person name="Li Z."/>
            <person name="Lee Y.-J."/>
            <person name="Ko J."/>
            <person name="Kim S.-G."/>
        </authorList>
    </citation>
    <scope>NUCLEOTIDE SEQUENCE</scope>
    <source>
        <strain evidence="1">KCTC 25031</strain>
    </source>
</reference>
<dbReference type="EMBL" id="CP081303">
    <property type="protein sequence ID" value="QZE13798.1"/>
    <property type="molecule type" value="Genomic_DNA"/>
</dbReference>
<proteinExistence type="predicted"/>
<evidence type="ECO:0000313" key="2">
    <source>
        <dbReference type="Proteomes" id="UP000826212"/>
    </source>
</evidence>
<organism evidence="1 2">
    <name type="scientific">Halosquirtibacter laminarini</name>
    <dbReference type="NCBI Taxonomy" id="3374600"/>
    <lineage>
        <taxon>Bacteria</taxon>
        <taxon>Pseudomonadati</taxon>
        <taxon>Bacteroidota</taxon>
        <taxon>Bacteroidia</taxon>
        <taxon>Marinilabiliales</taxon>
        <taxon>Prolixibacteraceae</taxon>
        <taxon>Halosquirtibacter</taxon>
    </lineage>
</organism>
<keyword evidence="2" id="KW-1185">Reference proteome</keyword>
<sequence>MKKVLWIALLCVSMLDQVSAQDDKTFVSIESGTTLDLSDPQFSGDNNFDTKLCPGFYFRLYFNQVLSEKLTLREGVGYNIARTYEENYEIHILIFDLLTLQEFRQIVCRRLIFQYTFYGQ</sequence>
<name>A0AC61NE02_9BACT</name>
<evidence type="ECO:0000313" key="1">
    <source>
        <dbReference type="EMBL" id="QZE13798.1"/>
    </source>
</evidence>
<gene>
    <name evidence="1" type="ORF">K4L44_14720</name>
</gene>